<sequence>MYNKPKDNYIRGVLTILMSAFCFACMNVCIRLSGNLPSMQKSFFRNLVAAVFAGIIILKRRRGSQPVSLHIPKEARPALILRCVFGTVGILCNFYAVDHLLVADASILNKLSPFFAVIFSYFLLKEKILPFQAACIFSAFCGCLFIVKPGFHNAALLPALIGVCGGLGAGIAYTMVRKLGTMKVKGPVIVFYFSLFSCLFVTPWIVMDFAPMTLGQTMTLLLTGLFAAGGQFAITAAYTYAPAKKISIFDYSQIIFAAILGFALFGEIPDRYSFIGYALVIGASLMMFLYNCRREAD</sequence>
<gene>
    <name evidence="1" type="ORF">E5329_09725</name>
</gene>
<dbReference type="Proteomes" id="UP000304953">
    <property type="component" value="Unassembled WGS sequence"/>
</dbReference>
<evidence type="ECO:0000313" key="2">
    <source>
        <dbReference type="Proteomes" id="UP000304953"/>
    </source>
</evidence>
<comment type="caution">
    <text evidence="1">The sequence shown here is derived from an EMBL/GenBank/DDBJ whole genome shotgun (WGS) entry which is preliminary data.</text>
</comment>
<dbReference type="EMBL" id="SRYA01000016">
    <property type="protein sequence ID" value="TGY96462.1"/>
    <property type="molecule type" value="Genomic_DNA"/>
</dbReference>
<organism evidence="1 2">
    <name type="scientific">Petralouisia muris</name>
    <dbReference type="NCBI Taxonomy" id="3032872"/>
    <lineage>
        <taxon>Bacteria</taxon>
        <taxon>Bacillati</taxon>
        <taxon>Bacillota</taxon>
        <taxon>Clostridia</taxon>
        <taxon>Lachnospirales</taxon>
        <taxon>Lachnospiraceae</taxon>
        <taxon>Petralouisia</taxon>
    </lineage>
</organism>
<protein>
    <submittedName>
        <fullName evidence="1">DMT family transporter</fullName>
    </submittedName>
</protein>
<reference evidence="1" key="1">
    <citation type="submission" date="2019-04" db="EMBL/GenBank/DDBJ databases">
        <title>Microbes associate with the intestines of laboratory mice.</title>
        <authorList>
            <person name="Navarre W."/>
            <person name="Wong E."/>
            <person name="Huang K."/>
            <person name="Tropini C."/>
            <person name="Ng K."/>
            <person name="Yu B."/>
        </authorList>
    </citation>
    <scope>NUCLEOTIDE SEQUENCE</scope>
    <source>
        <strain evidence="1">NM01_1-7b</strain>
    </source>
</reference>
<proteinExistence type="predicted"/>
<accession>A0AC61RWZ5</accession>
<evidence type="ECO:0000313" key="1">
    <source>
        <dbReference type="EMBL" id="TGY96462.1"/>
    </source>
</evidence>
<name>A0AC61RWZ5_9FIRM</name>
<keyword evidence="2" id="KW-1185">Reference proteome</keyword>